<dbReference type="eggNOG" id="ENOG502SKX1">
    <property type="taxonomic scope" value="Eukaryota"/>
</dbReference>
<dbReference type="HOGENOM" id="CLU_640944_0_0_1"/>
<organism evidence="1 2">
    <name type="scientific">Glarea lozoyensis (strain ATCC 20868 / MF5171)</name>
    <dbReference type="NCBI Taxonomy" id="1116229"/>
    <lineage>
        <taxon>Eukaryota</taxon>
        <taxon>Fungi</taxon>
        <taxon>Dikarya</taxon>
        <taxon>Ascomycota</taxon>
        <taxon>Pezizomycotina</taxon>
        <taxon>Leotiomycetes</taxon>
        <taxon>Helotiales</taxon>
        <taxon>Helotiaceae</taxon>
        <taxon>Glarea</taxon>
    </lineage>
</organism>
<dbReference type="EMBL" id="KE145369">
    <property type="protein sequence ID" value="EPE27459.1"/>
    <property type="molecule type" value="Genomic_DNA"/>
</dbReference>
<dbReference type="RefSeq" id="XP_008084818.1">
    <property type="nucleotide sequence ID" value="XM_008086627.1"/>
</dbReference>
<dbReference type="InterPro" id="IPR008775">
    <property type="entry name" value="Phytyl_CoA_dOase-like"/>
</dbReference>
<dbReference type="GeneID" id="19463305"/>
<keyword evidence="2" id="KW-1185">Reference proteome</keyword>
<sequence length="427" mass="47151">MPTTLPAPSKPLIDRLDFSSRVYLPDEDSFEVFNRDSAEVLDWIRSNLPRFCGLQRLAQLTLCRGQQQAAPIFIDARKSEVVLLEEAPTDAEPDIKSNIAPGYVLDAITGRLLTQNMFTKHSVPPCPGAFASCFAPLGLPGPMTPASELDHNALPKPTEDPEQIKRDMKTWGYGLLANAITPEQVEILRTAVLEQGAGERKNGVAHMQGPNQRIWNLPNKGDEFLDMLNHPLLETFVPWFLGEGFLIYNMSANVALRGEDGIHMHRDQSSMPPDQINHAYMMNAIWYLTDLTPEKGATLVYPGSHVKNVAPLGHMSDVGGSIPACAPAGTILLLDSRAWHSTGQNQTDEPRPLVVLTFVRYFVQKMENYPLLLSERVKSRLSDRHKALLGFPVPGAHGSGYNAYKRLGEEAGEMRAPVDGTNLAQVN</sequence>
<dbReference type="Proteomes" id="UP000016922">
    <property type="component" value="Unassembled WGS sequence"/>
</dbReference>
<gene>
    <name evidence="1" type="ORF">GLAREA_04250</name>
</gene>
<name>S3CQR4_GLAL2</name>
<dbReference type="OrthoDB" id="445007at2759"/>
<dbReference type="InterPro" id="IPR051961">
    <property type="entry name" value="Fungal_Metabolite_Diox"/>
</dbReference>
<evidence type="ECO:0000313" key="2">
    <source>
        <dbReference type="Proteomes" id="UP000016922"/>
    </source>
</evidence>
<protein>
    <submittedName>
        <fullName evidence="1">Clavaminate synthase-like protein</fullName>
    </submittedName>
</protein>
<accession>S3CQR4</accession>
<dbReference type="Gene3D" id="2.60.120.620">
    <property type="entry name" value="q2cbj1_9rhob like domain"/>
    <property type="match status" value="1"/>
</dbReference>
<dbReference type="PANTHER" id="PTHR37563">
    <property type="entry name" value="PHYTANOYL-COA DIOXYGENASE FAMILY PROTEIN (AFU_ORTHOLOGUE AFUA_2G03330)"/>
    <property type="match status" value="1"/>
</dbReference>
<dbReference type="SUPFAM" id="SSF51197">
    <property type="entry name" value="Clavaminate synthase-like"/>
    <property type="match status" value="1"/>
</dbReference>
<dbReference type="Pfam" id="PF05721">
    <property type="entry name" value="PhyH"/>
    <property type="match status" value="1"/>
</dbReference>
<evidence type="ECO:0000313" key="1">
    <source>
        <dbReference type="EMBL" id="EPE27459.1"/>
    </source>
</evidence>
<reference evidence="1 2" key="1">
    <citation type="journal article" date="2013" name="BMC Genomics">
        <title>Genomics-driven discovery of the pneumocandin biosynthetic gene cluster in the fungus Glarea lozoyensis.</title>
        <authorList>
            <person name="Chen L."/>
            <person name="Yue Q."/>
            <person name="Zhang X."/>
            <person name="Xiang M."/>
            <person name="Wang C."/>
            <person name="Li S."/>
            <person name="Che Y."/>
            <person name="Ortiz-Lopez F.J."/>
            <person name="Bills G.F."/>
            <person name="Liu X."/>
            <person name="An Z."/>
        </authorList>
    </citation>
    <scope>NUCLEOTIDE SEQUENCE [LARGE SCALE GENOMIC DNA]</scope>
    <source>
        <strain evidence="2">ATCC 20868 / MF5171</strain>
    </source>
</reference>
<dbReference type="PANTHER" id="PTHR37563:SF2">
    <property type="entry name" value="PHYTANOYL-COA DIOXYGENASE FAMILY PROTEIN (AFU_ORTHOLOGUE AFUA_2G03330)"/>
    <property type="match status" value="1"/>
</dbReference>
<dbReference type="AlphaFoldDB" id="S3CQR4"/>
<dbReference type="KEGG" id="glz:GLAREA_04250"/>
<dbReference type="OMA" id="IYNMSAN"/>
<proteinExistence type="predicted"/>